<dbReference type="EMBL" id="CAJVRL010000092">
    <property type="protein sequence ID" value="CAG8959684.1"/>
    <property type="molecule type" value="Genomic_DNA"/>
</dbReference>
<dbReference type="InterPro" id="IPR057229">
    <property type="entry name" value="DUF7907"/>
</dbReference>
<feature type="signal peptide" evidence="1">
    <location>
        <begin position="1"/>
        <end position="18"/>
    </location>
</feature>
<dbReference type="Proteomes" id="UP000696280">
    <property type="component" value="Unassembled WGS sequence"/>
</dbReference>
<evidence type="ECO:0000313" key="3">
    <source>
        <dbReference type="EMBL" id="CAG8959684.1"/>
    </source>
</evidence>
<evidence type="ECO:0000259" key="2">
    <source>
        <dbReference type="Pfam" id="PF25484"/>
    </source>
</evidence>
<feature type="chain" id="PRO_5040187887" description="DUF7907 domain-containing protein" evidence="1">
    <location>
        <begin position="19"/>
        <end position="176"/>
    </location>
</feature>
<sequence>MILSTCFCLLALATFSTTLPLDQSRPFALVILSKDKTYNNTTLIPCAKGKGGPFESFNLNYTSSPTLGYLTHEITNTRSSSGLANKSAPMAFNSAESYKVPIFGTAGLDVATKVVFDEKNFLGVLDDSGSGDGKFDKWYVCDINTGIVYPSVVWSSGNKAPQLASCVKVDVMRAFA</sequence>
<dbReference type="OrthoDB" id="3515453at2759"/>
<dbReference type="Pfam" id="PF25484">
    <property type="entry name" value="DUF7907"/>
    <property type="match status" value="1"/>
</dbReference>
<keyword evidence="4" id="KW-1185">Reference proteome</keyword>
<comment type="caution">
    <text evidence="3">The sequence shown here is derived from an EMBL/GenBank/DDBJ whole genome shotgun (WGS) entry which is preliminary data.</text>
</comment>
<evidence type="ECO:0000256" key="1">
    <source>
        <dbReference type="SAM" id="SignalP"/>
    </source>
</evidence>
<keyword evidence="1" id="KW-0732">Signal</keyword>
<organism evidence="3 4">
    <name type="scientific">Hymenoscyphus fraxineus</name>
    <dbReference type="NCBI Taxonomy" id="746836"/>
    <lineage>
        <taxon>Eukaryota</taxon>
        <taxon>Fungi</taxon>
        <taxon>Dikarya</taxon>
        <taxon>Ascomycota</taxon>
        <taxon>Pezizomycotina</taxon>
        <taxon>Leotiomycetes</taxon>
        <taxon>Helotiales</taxon>
        <taxon>Helotiaceae</taxon>
        <taxon>Hymenoscyphus</taxon>
    </lineage>
</organism>
<accession>A0A9N9L559</accession>
<dbReference type="AlphaFoldDB" id="A0A9N9L559"/>
<feature type="domain" description="DUF7907" evidence="2">
    <location>
        <begin position="25"/>
        <end position="173"/>
    </location>
</feature>
<protein>
    <recommendedName>
        <fullName evidence="2">DUF7907 domain-containing protein</fullName>
    </recommendedName>
</protein>
<gene>
    <name evidence="3" type="ORF">HYFRA_00001589</name>
</gene>
<proteinExistence type="predicted"/>
<name>A0A9N9L559_9HELO</name>
<reference evidence="3" key="1">
    <citation type="submission" date="2021-07" db="EMBL/GenBank/DDBJ databases">
        <authorList>
            <person name="Durling M."/>
        </authorList>
    </citation>
    <scope>NUCLEOTIDE SEQUENCE</scope>
</reference>
<evidence type="ECO:0000313" key="4">
    <source>
        <dbReference type="Proteomes" id="UP000696280"/>
    </source>
</evidence>